<evidence type="ECO:0000313" key="2">
    <source>
        <dbReference type="Proteomes" id="UP000578112"/>
    </source>
</evidence>
<gene>
    <name evidence="1" type="ORF">BJ971_007464</name>
</gene>
<evidence type="ECO:0000313" key="1">
    <source>
        <dbReference type="EMBL" id="MBB4766908.1"/>
    </source>
</evidence>
<accession>A0A7W7I665</accession>
<protein>
    <submittedName>
        <fullName evidence="1">Uncharacterized protein</fullName>
    </submittedName>
</protein>
<reference evidence="1 2" key="1">
    <citation type="submission" date="2020-08" db="EMBL/GenBank/DDBJ databases">
        <title>Sequencing the genomes of 1000 actinobacteria strains.</title>
        <authorList>
            <person name="Klenk H.-P."/>
        </authorList>
    </citation>
    <scope>NUCLEOTIDE SEQUENCE [LARGE SCALE GENOMIC DNA]</scope>
    <source>
        <strain evidence="1 2">DSM 43149</strain>
    </source>
</reference>
<dbReference type="Pfam" id="PF19736">
    <property type="entry name" value="DUF6226"/>
    <property type="match status" value="1"/>
</dbReference>
<keyword evidence="2" id="KW-1185">Reference proteome</keyword>
<sequence length="166" mass="18658">MQEAAETLLDELTEAYVVGRREGKEPIGPEPDAEIAPTIRLIPRTPAAGPLSIALTEFPGVVLRLGRWFYEPLPECGCDDCDEDPEELVIELRRLVVAHVEGGLWERVRRGLTRSWLETRLIGPGLKISRRAPIDPAEARAARREGFAAPVRWAPWPRRPQRTDLP</sequence>
<proteinExistence type="predicted"/>
<name>A0A7W7I665_9ACTN</name>
<dbReference type="EMBL" id="JACHNH010000001">
    <property type="protein sequence ID" value="MBB4766908.1"/>
    <property type="molecule type" value="Genomic_DNA"/>
</dbReference>
<dbReference type="AlphaFoldDB" id="A0A7W7I665"/>
<comment type="caution">
    <text evidence="1">The sequence shown here is derived from an EMBL/GenBank/DDBJ whole genome shotgun (WGS) entry which is preliminary data.</text>
</comment>
<dbReference type="Proteomes" id="UP000578112">
    <property type="component" value="Unassembled WGS sequence"/>
</dbReference>
<dbReference type="InterPro" id="IPR045773">
    <property type="entry name" value="DUF6226"/>
</dbReference>
<organism evidence="1 2">
    <name type="scientific">Actinoplanes digitatis</name>
    <dbReference type="NCBI Taxonomy" id="1868"/>
    <lineage>
        <taxon>Bacteria</taxon>
        <taxon>Bacillati</taxon>
        <taxon>Actinomycetota</taxon>
        <taxon>Actinomycetes</taxon>
        <taxon>Micromonosporales</taxon>
        <taxon>Micromonosporaceae</taxon>
        <taxon>Actinoplanes</taxon>
    </lineage>
</organism>